<feature type="chain" id="PRO_5016713143" evidence="4">
    <location>
        <begin position="21"/>
        <end position="65"/>
    </location>
</feature>
<protein>
    <submittedName>
        <fullName evidence="6">AraC family transcriptional regulator</fullName>
    </submittedName>
</protein>
<dbReference type="GO" id="GO:0003700">
    <property type="term" value="F:DNA-binding transcription factor activity"/>
    <property type="evidence" value="ECO:0007669"/>
    <property type="project" value="InterPro"/>
</dbReference>
<proteinExistence type="predicted"/>
<dbReference type="PROSITE" id="PS01124">
    <property type="entry name" value="HTH_ARAC_FAMILY_2"/>
    <property type="match status" value="1"/>
</dbReference>
<dbReference type="InterPro" id="IPR018060">
    <property type="entry name" value="HTH_AraC"/>
</dbReference>
<dbReference type="PANTHER" id="PTHR11019">
    <property type="entry name" value="HTH-TYPE TRANSCRIPTIONAL REGULATOR NIMR"/>
    <property type="match status" value="1"/>
</dbReference>
<dbReference type="PANTHER" id="PTHR11019:SF159">
    <property type="entry name" value="TRANSCRIPTIONAL REGULATOR-RELATED"/>
    <property type="match status" value="1"/>
</dbReference>
<feature type="signal peptide" evidence="4">
    <location>
        <begin position="1"/>
        <end position="20"/>
    </location>
</feature>
<dbReference type="InterPro" id="IPR009057">
    <property type="entry name" value="Homeodomain-like_sf"/>
</dbReference>
<name>A0A368TZQ5_9GAMM</name>
<evidence type="ECO:0000256" key="2">
    <source>
        <dbReference type="ARBA" id="ARBA00023125"/>
    </source>
</evidence>
<evidence type="ECO:0000256" key="4">
    <source>
        <dbReference type="SAM" id="SignalP"/>
    </source>
</evidence>
<keyword evidence="1" id="KW-0805">Transcription regulation</keyword>
<keyword evidence="4" id="KW-0732">Signal</keyword>
<evidence type="ECO:0000256" key="1">
    <source>
        <dbReference type="ARBA" id="ARBA00023015"/>
    </source>
</evidence>
<dbReference type="RefSeq" id="WP_114478561.1">
    <property type="nucleotide sequence ID" value="NZ_QPII01000004.1"/>
</dbReference>
<dbReference type="Pfam" id="PF12833">
    <property type="entry name" value="HTH_18"/>
    <property type="match status" value="1"/>
</dbReference>
<dbReference type="GO" id="GO:0043565">
    <property type="term" value="F:sequence-specific DNA binding"/>
    <property type="evidence" value="ECO:0007669"/>
    <property type="project" value="InterPro"/>
</dbReference>
<evidence type="ECO:0000313" key="6">
    <source>
        <dbReference type="EMBL" id="RCV90275.1"/>
    </source>
</evidence>
<accession>A0A368TZQ5</accession>
<dbReference type="OrthoDB" id="5949386at2"/>
<evidence type="ECO:0000256" key="3">
    <source>
        <dbReference type="ARBA" id="ARBA00023163"/>
    </source>
</evidence>
<dbReference type="InterPro" id="IPR020449">
    <property type="entry name" value="Tscrpt_reg_AraC-type_HTH"/>
</dbReference>
<dbReference type="Proteomes" id="UP000252405">
    <property type="component" value="Unassembled WGS sequence"/>
</dbReference>
<keyword evidence="2" id="KW-0238">DNA-binding</keyword>
<reference evidence="6 7" key="1">
    <citation type="submission" date="2018-07" db="EMBL/GenBank/DDBJ databases">
        <title>Halomonas montanilacus sp. nov., isolated from Lake Pengyan on Tibetan Plateau.</title>
        <authorList>
            <person name="Lu H."/>
            <person name="Xing P."/>
            <person name="Wu Q."/>
        </authorList>
    </citation>
    <scope>NUCLEOTIDE SEQUENCE [LARGE SCALE GENOMIC DNA]</scope>
    <source>
        <strain evidence="6 7">PYC7W</strain>
    </source>
</reference>
<sequence>MGFAAWRQQARLLAALPMLAAGRSVTVVSQEVGYESPSAFIAAFRRSLGASPGRYFNTSLASSAW</sequence>
<dbReference type="InterPro" id="IPR018062">
    <property type="entry name" value="HTH_AraC-typ_CS"/>
</dbReference>
<dbReference type="SMART" id="SM00342">
    <property type="entry name" value="HTH_ARAC"/>
    <property type="match status" value="1"/>
</dbReference>
<comment type="caution">
    <text evidence="6">The sequence shown here is derived from an EMBL/GenBank/DDBJ whole genome shotgun (WGS) entry which is preliminary data.</text>
</comment>
<feature type="domain" description="HTH araC/xylS-type" evidence="5">
    <location>
        <begin position="1"/>
        <end position="58"/>
    </location>
</feature>
<dbReference type="Gene3D" id="1.10.10.60">
    <property type="entry name" value="Homeodomain-like"/>
    <property type="match status" value="1"/>
</dbReference>
<keyword evidence="3" id="KW-0804">Transcription</keyword>
<gene>
    <name evidence="6" type="ORF">DU505_07660</name>
</gene>
<dbReference type="EMBL" id="QPII01000004">
    <property type="protein sequence ID" value="RCV90275.1"/>
    <property type="molecule type" value="Genomic_DNA"/>
</dbReference>
<dbReference type="AlphaFoldDB" id="A0A368TZQ5"/>
<evidence type="ECO:0000313" key="7">
    <source>
        <dbReference type="Proteomes" id="UP000252405"/>
    </source>
</evidence>
<dbReference type="PROSITE" id="PS00041">
    <property type="entry name" value="HTH_ARAC_FAMILY_1"/>
    <property type="match status" value="1"/>
</dbReference>
<organism evidence="6 7">
    <name type="scientific">Billgrantia montanilacus</name>
    <dbReference type="NCBI Taxonomy" id="2282305"/>
    <lineage>
        <taxon>Bacteria</taxon>
        <taxon>Pseudomonadati</taxon>
        <taxon>Pseudomonadota</taxon>
        <taxon>Gammaproteobacteria</taxon>
        <taxon>Oceanospirillales</taxon>
        <taxon>Halomonadaceae</taxon>
        <taxon>Billgrantia</taxon>
    </lineage>
</organism>
<keyword evidence="7" id="KW-1185">Reference proteome</keyword>
<dbReference type="PRINTS" id="PR00032">
    <property type="entry name" value="HTHARAC"/>
</dbReference>
<evidence type="ECO:0000259" key="5">
    <source>
        <dbReference type="PROSITE" id="PS01124"/>
    </source>
</evidence>
<dbReference type="SUPFAM" id="SSF46689">
    <property type="entry name" value="Homeodomain-like"/>
    <property type="match status" value="1"/>
</dbReference>